<dbReference type="AlphaFoldDB" id="A0A810MZ64"/>
<evidence type="ECO:0000313" key="2">
    <source>
        <dbReference type="EMBL" id="BCJ64668.1"/>
    </source>
</evidence>
<evidence type="ECO:0000256" key="1">
    <source>
        <dbReference type="PIRSR" id="PIRSR600760-2"/>
    </source>
</evidence>
<dbReference type="KEGG" id="pry:Prubr_16890"/>
<dbReference type="PANTHER" id="PTHR20854">
    <property type="entry name" value="INOSITOL MONOPHOSPHATASE"/>
    <property type="match status" value="1"/>
</dbReference>
<dbReference type="GO" id="GO:0008934">
    <property type="term" value="F:inositol monophosphate 1-phosphatase activity"/>
    <property type="evidence" value="ECO:0007669"/>
    <property type="project" value="TreeGrafter"/>
</dbReference>
<feature type="binding site" evidence="1">
    <location>
        <position position="88"/>
    </location>
    <ligand>
        <name>Mg(2+)</name>
        <dbReference type="ChEBI" id="CHEBI:18420"/>
        <label>1</label>
        <note>catalytic</note>
    </ligand>
</feature>
<feature type="binding site" evidence="1">
    <location>
        <position position="91"/>
    </location>
    <ligand>
        <name>Mg(2+)</name>
        <dbReference type="ChEBI" id="CHEBI:18420"/>
        <label>1</label>
        <note>catalytic</note>
    </ligand>
</feature>
<dbReference type="GO" id="GO:0046872">
    <property type="term" value="F:metal ion binding"/>
    <property type="evidence" value="ECO:0007669"/>
    <property type="project" value="UniProtKB-KW"/>
</dbReference>
<feature type="binding site" evidence="1">
    <location>
        <position position="214"/>
    </location>
    <ligand>
        <name>Mg(2+)</name>
        <dbReference type="ChEBI" id="CHEBI:18420"/>
        <label>1</label>
        <note>catalytic</note>
    </ligand>
</feature>
<sequence>MIDQVSALIREAAAEVVLPMFQHLSSADVSEKAPGEVVTVADQRTEEVLSAGLTALLPGSVVVGEEGVAADPALLDRLSGTDPVWLVDPIDGTANYAAGRTPFAIMVALVRDGTAVAGWIHDPVADSLTVAEAGSGAYVDGVRMRISADPPPPGGLRGPIMTRFFPPGVREAFRERARVLGEVLPGLHCAGREYADLVAGVQHFAVFWRTLPWDHVAGSFLVREAGGMACRLDGRPYEATSEGTGLVAAASEPIWHEVREVLRAAGV</sequence>
<dbReference type="RefSeq" id="WP_212823310.1">
    <property type="nucleotide sequence ID" value="NZ_AP023359.1"/>
</dbReference>
<dbReference type="InterPro" id="IPR000760">
    <property type="entry name" value="Inositol_monophosphatase-like"/>
</dbReference>
<keyword evidence="3" id="KW-1185">Reference proteome</keyword>
<dbReference type="GO" id="GO:0006020">
    <property type="term" value="P:inositol metabolic process"/>
    <property type="evidence" value="ECO:0007669"/>
    <property type="project" value="TreeGrafter"/>
</dbReference>
<dbReference type="Proteomes" id="UP000680866">
    <property type="component" value="Chromosome"/>
</dbReference>
<evidence type="ECO:0000313" key="3">
    <source>
        <dbReference type="Proteomes" id="UP000680866"/>
    </source>
</evidence>
<proteinExistence type="predicted"/>
<gene>
    <name evidence="2" type="ORF">Prubr_16890</name>
</gene>
<accession>A0A810MZ64</accession>
<name>A0A810MZ64_9ACTN</name>
<organism evidence="2 3">
    <name type="scientific">Polymorphospora rubra</name>
    <dbReference type="NCBI Taxonomy" id="338584"/>
    <lineage>
        <taxon>Bacteria</taxon>
        <taxon>Bacillati</taxon>
        <taxon>Actinomycetota</taxon>
        <taxon>Actinomycetes</taxon>
        <taxon>Micromonosporales</taxon>
        <taxon>Micromonosporaceae</taxon>
        <taxon>Polymorphospora</taxon>
    </lineage>
</organism>
<feature type="binding site" evidence="1">
    <location>
        <position position="65"/>
    </location>
    <ligand>
        <name>Mg(2+)</name>
        <dbReference type="ChEBI" id="CHEBI:18420"/>
        <label>1</label>
        <note>catalytic</note>
    </ligand>
</feature>
<protein>
    <submittedName>
        <fullName evidence="2">Inositol monophosphatase</fullName>
    </submittedName>
</protein>
<comment type="cofactor">
    <cofactor evidence="1">
        <name>Mg(2+)</name>
        <dbReference type="ChEBI" id="CHEBI:18420"/>
    </cofactor>
</comment>
<dbReference type="PANTHER" id="PTHR20854:SF4">
    <property type="entry name" value="INOSITOL-1-MONOPHOSPHATASE-RELATED"/>
    <property type="match status" value="1"/>
</dbReference>
<dbReference type="Gene3D" id="3.30.540.10">
    <property type="entry name" value="Fructose-1,6-Bisphosphatase, subunit A, domain 1"/>
    <property type="match status" value="1"/>
</dbReference>
<dbReference type="SUPFAM" id="SSF56655">
    <property type="entry name" value="Carbohydrate phosphatase"/>
    <property type="match status" value="1"/>
</dbReference>
<dbReference type="Pfam" id="PF00459">
    <property type="entry name" value="Inositol_P"/>
    <property type="match status" value="1"/>
</dbReference>
<dbReference type="EMBL" id="AP023359">
    <property type="protein sequence ID" value="BCJ64668.1"/>
    <property type="molecule type" value="Genomic_DNA"/>
</dbReference>
<dbReference type="GO" id="GO:0007165">
    <property type="term" value="P:signal transduction"/>
    <property type="evidence" value="ECO:0007669"/>
    <property type="project" value="TreeGrafter"/>
</dbReference>
<dbReference type="PRINTS" id="PR00377">
    <property type="entry name" value="IMPHPHTASES"/>
</dbReference>
<keyword evidence="1" id="KW-0479">Metal-binding</keyword>
<dbReference type="Gene3D" id="3.40.190.80">
    <property type="match status" value="1"/>
</dbReference>
<feature type="binding site" evidence="1">
    <location>
        <position position="90"/>
    </location>
    <ligand>
        <name>Mg(2+)</name>
        <dbReference type="ChEBI" id="CHEBI:18420"/>
        <label>2</label>
    </ligand>
</feature>
<keyword evidence="1" id="KW-0460">Magnesium</keyword>
<reference evidence="2" key="1">
    <citation type="submission" date="2020-08" db="EMBL/GenBank/DDBJ databases">
        <title>Whole genome shotgun sequence of Polymorphospora rubra NBRC 101157.</title>
        <authorList>
            <person name="Komaki H."/>
            <person name="Tamura T."/>
        </authorList>
    </citation>
    <scope>NUCLEOTIDE SEQUENCE</scope>
    <source>
        <strain evidence="2">NBRC 101157</strain>
    </source>
</reference>